<dbReference type="AlphaFoldDB" id="A0A420HX42"/>
<feature type="coiled-coil region" evidence="3">
    <location>
        <begin position="23"/>
        <end position="50"/>
    </location>
</feature>
<evidence type="ECO:0000259" key="4">
    <source>
        <dbReference type="Pfam" id="PF04495"/>
    </source>
</evidence>
<accession>A0A420HX42</accession>
<dbReference type="STRING" id="212602.A0A420HX42"/>
<dbReference type="Pfam" id="PF04495">
    <property type="entry name" value="GRASP55_65"/>
    <property type="match status" value="1"/>
</dbReference>
<evidence type="ECO:0000313" key="7">
    <source>
        <dbReference type="Proteomes" id="UP000286134"/>
    </source>
</evidence>
<evidence type="ECO:0000256" key="2">
    <source>
        <dbReference type="ARBA" id="ARBA00068021"/>
    </source>
</evidence>
<dbReference type="PANTHER" id="PTHR12651">
    <property type="entry name" value="26S PROTEASOME NON-ATPASE REGULATORY SUBUNIT 9"/>
    <property type="match status" value="1"/>
</dbReference>
<proteinExistence type="predicted"/>
<dbReference type="GO" id="GO:0005737">
    <property type="term" value="C:cytoplasm"/>
    <property type="evidence" value="ECO:0007669"/>
    <property type="project" value="TreeGrafter"/>
</dbReference>
<dbReference type="SUPFAM" id="SSF50156">
    <property type="entry name" value="PDZ domain-like"/>
    <property type="match status" value="1"/>
</dbReference>
<dbReference type="InterPro" id="IPR036034">
    <property type="entry name" value="PDZ_sf"/>
</dbReference>
<dbReference type="Gene3D" id="2.30.42.10">
    <property type="match status" value="1"/>
</dbReference>
<evidence type="ECO:0000313" key="6">
    <source>
        <dbReference type="EMBL" id="RKF62038.1"/>
    </source>
</evidence>
<dbReference type="PANTHER" id="PTHR12651:SF1">
    <property type="entry name" value="26S PROTEASOME NON-ATPASE REGULATORY SUBUNIT 9"/>
    <property type="match status" value="1"/>
</dbReference>
<feature type="domain" description="Nas2 N-terminal" evidence="5">
    <location>
        <begin position="31"/>
        <end position="107"/>
    </location>
</feature>
<dbReference type="GO" id="GO:0005634">
    <property type="term" value="C:nucleus"/>
    <property type="evidence" value="ECO:0007669"/>
    <property type="project" value="TreeGrafter"/>
</dbReference>
<dbReference type="GO" id="GO:0070682">
    <property type="term" value="P:proteasome regulatory particle assembly"/>
    <property type="evidence" value="ECO:0007669"/>
    <property type="project" value="InterPro"/>
</dbReference>
<organism evidence="6 7">
    <name type="scientific">Erysiphe neolycopersici</name>
    <dbReference type="NCBI Taxonomy" id="212602"/>
    <lineage>
        <taxon>Eukaryota</taxon>
        <taxon>Fungi</taxon>
        <taxon>Dikarya</taxon>
        <taxon>Ascomycota</taxon>
        <taxon>Pezizomycotina</taxon>
        <taxon>Leotiomycetes</taxon>
        <taxon>Erysiphales</taxon>
        <taxon>Erysiphaceae</taxon>
        <taxon>Erysiphe</taxon>
    </lineage>
</organism>
<dbReference type="Gene3D" id="6.10.140.1710">
    <property type="match status" value="1"/>
</dbReference>
<dbReference type="Pfam" id="PF18265">
    <property type="entry name" value="Nas2_N"/>
    <property type="match status" value="1"/>
</dbReference>
<evidence type="ECO:0000256" key="1">
    <source>
        <dbReference type="ARBA" id="ARBA00023186"/>
    </source>
</evidence>
<evidence type="ECO:0000256" key="3">
    <source>
        <dbReference type="SAM" id="Coils"/>
    </source>
</evidence>
<dbReference type="OrthoDB" id="72325at2759"/>
<dbReference type="EMBL" id="MCFK01003671">
    <property type="protein sequence ID" value="RKF62038.1"/>
    <property type="molecule type" value="Genomic_DNA"/>
</dbReference>
<name>A0A420HX42_9PEZI</name>
<comment type="caution">
    <text evidence="6">The sequence shown here is derived from an EMBL/GenBank/DDBJ whole genome shotgun (WGS) entry which is preliminary data.</text>
</comment>
<dbReference type="InterPro" id="IPR035269">
    <property type="entry name" value="PSMD9"/>
</dbReference>
<keyword evidence="1" id="KW-0143">Chaperone</keyword>
<dbReference type="InterPro" id="IPR024958">
    <property type="entry name" value="GRASP_PDZ"/>
</dbReference>
<evidence type="ECO:0000259" key="5">
    <source>
        <dbReference type="Pfam" id="PF18265"/>
    </source>
</evidence>
<gene>
    <name evidence="6" type="ORF">OnM2_036059</name>
</gene>
<keyword evidence="6" id="KW-0647">Proteasome</keyword>
<sequence>MENLHTVNVPSGPKSGLNYQTGIKTEDLTFAQLQAKKDNLESEIRALGSVLDSHNVDMKTPLLTTDGFPRADLDVSLIRTTRARINCLLNDLKELMVIIEQRIHAHFDKLSKDDTLEEPSCLTADKSEPVLNLESSLHLKESLPPFAKVNSIVDESPAASAGLQVGDLIKNFGYVNITNHDGLKRLSECVQGSENQDVQVIILRPLDSLQRKELTLTLRPTQDWGGKGLLGCHVLPL</sequence>
<dbReference type="InterPro" id="IPR040815">
    <property type="entry name" value="Nas2_N"/>
</dbReference>
<feature type="domain" description="PDZ GRASP-type" evidence="4">
    <location>
        <begin position="139"/>
        <end position="234"/>
    </location>
</feature>
<reference evidence="6 7" key="1">
    <citation type="journal article" date="2018" name="BMC Genomics">
        <title>Comparative genome analyses reveal sequence features reflecting distinct modes of host-adaptation between dicot and monocot powdery mildew.</title>
        <authorList>
            <person name="Wu Y."/>
            <person name="Ma X."/>
            <person name="Pan Z."/>
            <person name="Kale S.D."/>
            <person name="Song Y."/>
            <person name="King H."/>
            <person name="Zhang Q."/>
            <person name="Presley C."/>
            <person name="Deng X."/>
            <person name="Wei C.I."/>
            <person name="Xiao S."/>
        </authorList>
    </citation>
    <scope>NUCLEOTIDE SEQUENCE [LARGE SCALE GENOMIC DNA]</scope>
    <source>
        <strain evidence="6">UMSG2</strain>
    </source>
</reference>
<keyword evidence="7" id="KW-1185">Reference proteome</keyword>
<dbReference type="FunFam" id="2.30.42.10:FF:000107">
    <property type="entry name" value="26S proteasome non-ATPase regulatory subunit 9"/>
    <property type="match status" value="1"/>
</dbReference>
<protein>
    <recommendedName>
        <fullName evidence="2">Probable 26S proteasome regulatory subunit p27</fullName>
    </recommendedName>
</protein>
<dbReference type="GO" id="GO:0000502">
    <property type="term" value="C:proteasome complex"/>
    <property type="evidence" value="ECO:0007669"/>
    <property type="project" value="UniProtKB-KW"/>
</dbReference>
<dbReference type="Proteomes" id="UP000286134">
    <property type="component" value="Unassembled WGS sequence"/>
</dbReference>
<keyword evidence="3" id="KW-0175">Coiled coil</keyword>